<dbReference type="EMBL" id="WTPW01001507">
    <property type="protein sequence ID" value="KAF0431523.1"/>
    <property type="molecule type" value="Genomic_DNA"/>
</dbReference>
<keyword evidence="1" id="KW-0472">Membrane</keyword>
<evidence type="ECO:0000256" key="1">
    <source>
        <dbReference type="SAM" id="Phobius"/>
    </source>
</evidence>
<keyword evidence="3" id="KW-1185">Reference proteome</keyword>
<sequence length="99" mass="11722">MINRNGENDRNDENVNAIQELRELYTTLCSWQKKKYDNLRSKDQKLFDNTFIIVGLVFFVNVTINFSYLVNEDEDLMSIQLDVQCHVQCSMNWDYGKST</sequence>
<gene>
    <name evidence="2" type="ORF">F8M41_005375</name>
</gene>
<dbReference type="Proteomes" id="UP000439903">
    <property type="component" value="Unassembled WGS sequence"/>
</dbReference>
<proteinExistence type="predicted"/>
<reference evidence="2 3" key="1">
    <citation type="journal article" date="2019" name="Environ. Microbiol.">
        <title>At the nexus of three kingdoms: the genome of the mycorrhizal fungus Gigaspora margarita provides insights into plant, endobacterial and fungal interactions.</title>
        <authorList>
            <person name="Venice F."/>
            <person name="Ghignone S."/>
            <person name="Salvioli di Fossalunga A."/>
            <person name="Amselem J."/>
            <person name="Novero M."/>
            <person name="Xianan X."/>
            <person name="Sedzielewska Toro K."/>
            <person name="Morin E."/>
            <person name="Lipzen A."/>
            <person name="Grigoriev I.V."/>
            <person name="Henrissat B."/>
            <person name="Martin F.M."/>
            <person name="Bonfante P."/>
        </authorList>
    </citation>
    <scope>NUCLEOTIDE SEQUENCE [LARGE SCALE GENOMIC DNA]</scope>
    <source>
        <strain evidence="2 3">BEG34</strain>
    </source>
</reference>
<accession>A0A8H4A4P9</accession>
<organism evidence="2 3">
    <name type="scientific">Gigaspora margarita</name>
    <dbReference type="NCBI Taxonomy" id="4874"/>
    <lineage>
        <taxon>Eukaryota</taxon>
        <taxon>Fungi</taxon>
        <taxon>Fungi incertae sedis</taxon>
        <taxon>Mucoromycota</taxon>
        <taxon>Glomeromycotina</taxon>
        <taxon>Glomeromycetes</taxon>
        <taxon>Diversisporales</taxon>
        <taxon>Gigasporaceae</taxon>
        <taxon>Gigaspora</taxon>
    </lineage>
</organism>
<evidence type="ECO:0000313" key="3">
    <source>
        <dbReference type="Proteomes" id="UP000439903"/>
    </source>
</evidence>
<dbReference type="OrthoDB" id="10312720at2759"/>
<name>A0A8H4A4P9_GIGMA</name>
<keyword evidence="1" id="KW-0812">Transmembrane</keyword>
<keyword evidence="1" id="KW-1133">Transmembrane helix</keyword>
<evidence type="ECO:0000313" key="2">
    <source>
        <dbReference type="EMBL" id="KAF0431523.1"/>
    </source>
</evidence>
<dbReference type="AlphaFoldDB" id="A0A8H4A4P9"/>
<comment type="caution">
    <text evidence="2">The sequence shown here is derived from an EMBL/GenBank/DDBJ whole genome shotgun (WGS) entry which is preliminary data.</text>
</comment>
<feature type="transmembrane region" description="Helical" evidence="1">
    <location>
        <begin position="50"/>
        <end position="70"/>
    </location>
</feature>
<protein>
    <submittedName>
        <fullName evidence="2">Uncharacterized protein</fullName>
    </submittedName>
</protein>